<comment type="caution">
    <text evidence="2">The sequence shown here is derived from an EMBL/GenBank/DDBJ whole genome shotgun (WGS) entry which is preliminary data.</text>
</comment>
<organism evidence="2">
    <name type="scientific">marine sediment metagenome</name>
    <dbReference type="NCBI Taxonomy" id="412755"/>
    <lineage>
        <taxon>unclassified sequences</taxon>
        <taxon>metagenomes</taxon>
        <taxon>ecological metagenomes</taxon>
    </lineage>
</organism>
<dbReference type="GO" id="GO:0008270">
    <property type="term" value="F:zinc ion binding"/>
    <property type="evidence" value="ECO:0007669"/>
    <property type="project" value="TreeGrafter"/>
</dbReference>
<dbReference type="PROSITE" id="PS50151">
    <property type="entry name" value="UVR"/>
    <property type="match status" value="1"/>
</dbReference>
<dbReference type="AlphaFoldDB" id="X0UTN8"/>
<accession>X0UTN8</accession>
<dbReference type="InterPro" id="IPR001943">
    <property type="entry name" value="UVR_dom"/>
</dbReference>
<gene>
    <name evidence="2" type="ORF">S01H1_44666</name>
</gene>
<dbReference type="GO" id="GO:0050897">
    <property type="term" value="F:cobalt ion binding"/>
    <property type="evidence" value="ECO:0007669"/>
    <property type="project" value="TreeGrafter"/>
</dbReference>
<dbReference type="PANTHER" id="PTHR38430">
    <property type="entry name" value="PROTEIN-ARGININE KINASE ACTIVATOR PROTEIN"/>
    <property type="match status" value="1"/>
</dbReference>
<protein>
    <recommendedName>
        <fullName evidence="1">UVR domain-containing protein</fullName>
    </recommendedName>
</protein>
<dbReference type="EMBL" id="BARS01028501">
    <property type="protein sequence ID" value="GAG09219.1"/>
    <property type="molecule type" value="Genomic_DNA"/>
</dbReference>
<feature type="non-terminal residue" evidence="2">
    <location>
        <position position="1"/>
    </location>
</feature>
<dbReference type="GO" id="GO:0005507">
    <property type="term" value="F:copper ion binding"/>
    <property type="evidence" value="ECO:0007669"/>
    <property type="project" value="TreeGrafter"/>
</dbReference>
<dbReference type="PIRSF" id="PIRSF015034">
    <property type="entry name" value="YacH"/>
    <property type="match status" value="1"/>
</dbReference>
<evidence type="ECO:0000313" key="2">
    <source>
        <dbReference type="EMBL" id="GAG09219.1"/>
    </source>
</evidence>
<name>X0UTN8_9ZZZZ</name>
<proteinExistence type="predicted"/>
<feature type="domain" description="UVR" evidence="1">
    <location>
        <begin position="142"/>
        <end position="177"/>
    </location>
</feature>
<sequence length="177" mass="20192">PMIKVVGESKINRYKIMLCQHCKKQTATVHLTDLVKGEKRERHLCEECAAQEGITVKHHVSINDVLNSFLMSQSVVQELSKLKCPHCGMSFVEFRSQGLLGCANDYDVFGQALESVIERAHDGHTRHIGKSPGESAQLDPIQQERLKIRRELREAVEAENYERAVELRDRLEELKSK</sequence>
<dbReference type="InterPro" id="IPR025542">
    <property type="entry name" value="YacH"/>
</dbReference>
<dbReference type="PANTHER" id="PTHR38430:SF1">
    <property type="entry name" value="PROTEIN-ARGININE KINASE ACTIVATOR PROTEIN"/>
    <property type="match status" value="1"/>
</dbReference>
<reference evidence="2" key="1">
    <citation type="journal article" date="2014" name="Front. Microbiol.">
        <title>High frequency of phylogenetically diverse reductive dehalogenase-homologous genes in deep subseafloor sedimentary metagenomes.</title>
        <authorList>
            <person name="Kawai M."/>
            <person name="Futagami T."/>
            <person name="Toyoda A."/>
            <person name="Takaki Y."/>
            <person name="Nishi S."/>
            <person name="Hori S."/>
            <person name="Arai W."/>
            <person name="Tsubouchi T."/>
            <person name="Morono Y."/>
            <person name="Uchiyama I."/>
            <person name="Ito T."/>
            <person name="Fujiyama A."/>
            <person name="Inagaki F."/>
            <person name="Takami H."/>
        </authorList>
    </citation>
    <scope>NUCLEOTIDE SEQUENCE</scope>
    <source>
        <strain evidence="2">Expedition CK06-06</strain>
    </source>
</reference>
<dbReference type="GO" id="GO:1990169">
    <property type="term" value="P:stress response to copper ion"/>
    <property type="evidence" value="ECO:0007669"/>
    <property type="project" value="TreeGrafter"/>
</dbReference>
<dbReference type="Pfam" id="PF02151">
    <property type="entry name" value="UVR"/>
    <property type="match status" value="1"/>
</dbReference>
<dbReference type="GO" id="GO:0046870">
    <property type="term" value="F:cadmium ion binding"/>
    <property type="evidence" value="ECO:0007669"/>
    <property type="project" value="TreeGrafter"/>
</dbReference>
<dbReference type="GO" id="GO:1990170">
    <property type="term" value="P:stress response to cadmium ion"/>
    <property type="evidence" value="ECO:0007669"/>
    <property type="project" value="TreeGrafter"/>
</dbReference>
<evidence type="ECO:0000259" key="1">
    <source>
        <dbReference type="PROSITE" id="PS50151"/>
    </source>
</evidence>